<sequence length="63" mass="6995">MASFFQDYPQISQIAQIWAVDGYGFSSCAAPHLSRFCFMTHKAHADRGASNDRDAKELDQPSA</sequence>
<dbReference type="InParanoid" id="A0A423PKN2"/>
<dbReference type="AlphaFoldDB" id="A0A423PKN2"/>
<organism evidence="1 2">
    <name type="scientific">Salinisphaera japonica YTM-1</name>
    <dbReference type="NCBI Taxonomy" id="1209778"/>
    <lineage>
        <taxon>Bacteria</taxon>
        <taxon>Pseudomonadati</taxon>
        <taxon>Pseudomonadota</taxon>
        <taxon>Gammaproteobacteria</taxon>
        <taxon>Salinisphaerales</taxon>
        <taxon>Salinisphaeraceae</taxon>
        <taxon>Salinisphaera</taxon>
    </lineage>
</organism>
<dbReference type="EMBL" id="AYKG01000037">
    <property type="protein sequence ID" value="ROO26139.1"/>
    <property type="molecule type" value="Genomic_DNA"/>
</dbReference>
<accession>A0A423PKN2</accession>
<evidence type="ECO:0000313" key="2">
    <source>
        <dbReference type="Proteomes" id="UP000285310"/>
    </source>
</evidence>
<reference evidence="1 2" key="1">
    <citation type="submission" date="2013-10" db="EMBL/GenBank/DDBJ databases">
        <title>Salinisphaera japonica YTM-1 Genome Sequencing.</title>
        <authorList>
            <person name="Lai Q."/>
            <person name="Li C."/>
            <person name="Shao Z."/>
        </authorList>
    </citation>
    <scope>NUCLEOTIDE SEQUENCE [LARGE SCALE GENOMIC DNA]</scope>
    <source>
        <strain evidence="1 2">YTM-1</strain>
    </source>
</reference>
<gene>
    <name evidence="1" type="ORF">SAJA_11505</name>
</gene>
<protein>
    <submittedName>
        <fullName evidence="1">Uncharacterized protein</fullName>
    </submittedName>
</protein>
<name>A0A423PKN2_9GAMM</name>
<evidence type="ECO:0000313" key="1">
    <source>
        <dbReference type="EMBL" id="ROO26139.1"/>
    </source>
</evidence>
<keyword evidence="2" id="KW-1185">Reference proteome</keyword>
<comment type="caution">
    <text evidence="1">The sequence shown here is derived from an EMBL/GenBank/DDBJ whole genome shotgun (WGS) entry which is preliminary data.</text>
</comment>
<proteinExistence type="predicted"/>
<dbReference type="Proteomes" id="UP000285310">
    <property type="component" value="Unassembled WGS sequence"/>
</dbReference>